<feature type="transmembrane region" description="Helical" evidence="1">
    <location>
        <begin position="62"/>
        <end position="85"/>
    </location>
</feature>
<evidence type="ECO:0000313" key="2">
    <source>
        <dbReference type="EMBL" id="GCE63841.1"/>
    </source>
</evidence>
<name>A0A478FQQ4_9MOLU</name>
<feature type="transmembrane region" description="Helical" evidence="1">
    <location>
        <begin position="31"/>
        <end position="56"/>
    </location>
</feature>
<gene>
    <name evidence="2" type="ORF">MHSWG343_08480</name>
</gene>
<sequence>MSDKYLHKRDLAISNFIDKGESLYQIWKIQLCLTLTLYWVPTIISICHGELLFSLYKWLEKGLIVLILCLVSVSIIFFASLINAYRTWKAIGSTKEAIWCSMEHPNINKQIKKARRMLITIVACAGGMVFLFRIFKKLPNWDIQITYIVIGIVSLVHVTSTACKYKFVRAIKKIKRLCAEA</sequence>
<keyword evidence="1" id="KW-1133">Transmembrane helix</keyword>
<feature type="transmembrane region" description="Helical" evidence="1">
    <location>
        <begin position="147"/>
        <end position="167"/>
    </location>
</feature>
<organism evidence="2 3">
    <name type="scientific">Candidatus Mycoplasma haematohominis</name>
    <dbReference type="NCBI Taxonomy" id="1494318"/>
    <lineage>
        <taxon>Bacteria</taxon>
        <taxon>Bacillati</taxon>
        <taxon>Mycoplasmatota</taxon>
        <taxon>Mollicutes</taxon>
        <taxon>Mycoplasmataceae</taxon>
        <taxon>Mycoplasma</taxon>
    </lineage>
</organism>
<keyword evidence="1" id="KW-0812">Transmembrane</keyword>
<feature type="transmembrane region" description="Helical" evidence="1">
    <location>
        <begin position="117"/>
        <end position="135"/>
    </location>
</feature>
<evidence type="ECO:0000256" key="1">
    <source>
        <dbReference type="SAM" id="Phobius"/>
    </source>
</evidence>
<dbReference type="EMBL" id="BIMN01000004">
    <property type="protein sequence ID" value="GCE63841.1"/>
    <property type="molecule type" value="Genomic_DNA"/>
</dbReference>
<comment type="caution">
    <text evidence="2">The sequence shown here is derived from an EMBL/GenBank/DDBJ whole genome shotgun (WGS) entry which is preliminary data.</text>
</comment>
<reference evidence="2 3" key="1">
    <citation type="submission" date="2019-01" db="EMBL/GenBank/DDBJ databases">
        <title>Draft genome sequences of Candidatus Mycoplasma haemohominis SWG34-3 identified from a patient with pyrexia, anemia and liver dysfunction.</title>
        <authorList>
            <person name="Sekizuka T."/>
            <person name="Hattori N."/>
            <person name="Katano H."/>
            <person name="Takuma T."/>
            <person name="Ito T."/>
            <person name="Arai N."/>
            <person name="Yanai R."/>
            <person name="Ishii S."/>
            <person name="Miura Y."/>
            <person name="Tokunaga T."/>
            <person name="Watanabe H."/>
            <person name="Nomura N."/>
            <person name="Eguchi J."/>
            <person name="Arai T."/>
            <person name="Hasegawa H."/>
            <person name="Nakamaki T."/>
            <person name="Wakita T."/>
            <person name="Niki Y."/>
            <person name="Kuroda M."/>
        </authorList>
    </citation>
    <scope>NUCLEOTIDE SEQUENCE [LARGE SCALE GENOMIC DNA]</scope>
    <source>
        <strain evidence="2">SWG34-3</strain>
    </source>
</reference>
<evidence type="ECO:0000313" key="3">
    <source>
        <dbReference type="Proteomes" id="UP000324831"/>
    </source>
</evidence>
<dbReference type="Proteomes" id="UP000324831">
    <property type="component" value="Unassembled WGS sequence"/>
</dbReference>
<protein>
    <submittedName>
        <fullName evidence="2">Uncharacterized protein</fullName>
    </submittedName>
</protein>
<accession>A0A478FQQ4</accession>
<proteinExistence type="predicted"/>
<dbReference type="AlphaFoldDB" id="A0A478FQQ4"/>
<keyword evidence="1" id="KW-0472">Membrane</keyword>